<reference evidence="2 3" key="1">
    <citation type="journal article" date="2023" name="Commun. Biol.">
        <title>Genome analysis of Parmales, the sister group of diatoms, reveals the evolutionary specialization of diatoms from phago-mixotrophs to photoautotrophs.</title>
        <authorList>
            <person name="Ban H."/>
            <person name="Sato S."/>
            <person name="Yoshikawa S."/>
            <person name="Yamada K."/>
            <person name="Nakamura Y."/>
            <person name="Ichinomiya M."/>
            <person name="Sato N."/>
            <person name="Blanc-Mathieu R."/>
            <person name="Endo H."/>
            <person name="Kuwata A."/>
            <person name="Ogata H."/>
        </authorList>
    </citation>
    <scope>NUCLEOTIDE SEQUENCE [LARGE SCALE GENOMIC DNA]</scope>
</reference>
<proteinExistence type="inferred from homology"/>
<sequence>MMKSTLDLGYAGVEAIMLTVRDPYFLEALKESQLRLVIQLHTDGSYLTDQFEYVYCKSCSVEAHVTSLKALVSEVETLMKPLPGKLAALNVHAGHDSWASTPASSAFFAACAAVTASVPIYYETHRQRVLYSPYAFTHLLSEAASAPALKTLRAMAHVFDPAGEPDRDSWFTPVLDKLAASVDMVHARVGHDEGPQVNDPRAPEHAKTVAAHLSWWAHVFRGQKARGLKESIVTTEFGPHPYMPSLPYTGAPVADLDDVNTWMKGKIEETFAEAMAEGSSPPPLKVLDEETIRKVTTDEMAMDAARVAFTALANDAIVSPVPVQLAFPENEGETCVKPGHIKGTDTFVVKTASGFQKNRELGLSNSSGIITVFSAKTGVPEMVLADNGWLTDKRTAAAACMAAQHLAASRGDDGLRVGVIGSGIQARMQLEMLCKLVAVKSVAIYGRTASRVDALVGVLAESGIAATRADTARDAVKDCDLVLTCTASTEPIVELDMLREGACLVCVGSDTPGKREVGASVIDGIAAAGGLLVCDSRENVERLGEMQWHKDKVKDCVTLGDVVTGKVKPEGGRMTLVDLTGLGCQDAAMANAVVAGLKKK</sequence>
<protein>
    <submittedName>
        <fullName evidence="2">Uncharacterized protein</fullName>
    </submittedName>
</protein>
<dbReference type="InterPro" id="IPR036291">
    <property type="entry name" value="NAD(P)-bd_dom_sf"/>
</dbReference>
<name>A0ABQ6MZ54_9STRA</name>
<evidence type="ECO:0000313" key="2">
    <source>
        <dbReference type="EMBL" id="GMI35792.1"/>
    </source>
</evidence>
<dbReference type="Gene3D" id="3.40.50.720">
    <property type="entry name" value="NAD(P)-binding Rossmann-like Domain"/>
    <property type="match status" value="1"/>
</dbReference>
<comment type="similarity">
    <text evidence="1">Belongs to the ornithine cyclodeaminase/mu-crystallin family.</text>
</comment>
<dbReference type="SUPFAM" id="SSF51735">
    <property type="entry name" value="NAD(P)-binding Rossmann-fold domains"/>
    <property type="match status" value="1"/>
</dbReference>
<organism evidence="2 3">
    <name type="scientific">Tetraparma gracilis</name>
    <dbReference type="NCBI Taxonomy" id="2962635"/>
    <lineage>
        <taxon>Eukaryota</taxon>
        <taxon>Sar</taxon>
        <taxon>Stramenopiles</taxon>
        <taxon>Ochrophyta</taxon>
        <taxon>Bolidophyceae</taxon>
        <taxon>Parmales</taxon>
        <taxon>Triparmaceae</taxon>
        <taxon>Tetraparma</taxon>
    </lineage>
</organism>
<dbReference type="InterPro" id="IPR003462">
    <property type="entry name" value="ODC_Mu_crystall"/>
</dbReference>
<dbReference type="PANTHER" id="PTHR13812">
    <property type="entry name" value="KETIMINE REDUCTASE MU-CRYSTALLIN"/>
    <property type="match status" value="1"/>
</dbReference>
<evidence type="ECO:0000256" key="1">
    <source>
        <dbReference type="ARBA" id="ARBA00008903"/>
    </source>
</evidence>
<dbReference type="Pfam" id="PF02423">
    <property type="entry name" value="OCD_Mu_crystall"/>
    <property type="match status" value="1"/>
</dbReference>
<dbReference type="Gene3D" id="3.30.1780.10">
    <property type="entry name" value="ornithine cyclodeaminase, domain 1"/>
    <property type="match status" value="1"/>
</dbReference>
<accession>A0ABQ6MZ54</accession>
<dbReference type="Proteomes" id="UP001165060">
    <property type="component" value="Unassembled WGS sequence"/>
</dbReference>
<comment type="caution">
    <text evidence="2">The sequence shown here is derived from an EMBL/GenBank/DDBJ whole genome shotgun (WGS) entry which is preliminary data.</text>
</comment>
<gene>
    <name evidence="2" type="ORF">TeGR_g5950</name>
</gene>
<dbReference type="PANTHER" id="PTHR13812:SF19">
    <property type="entry name" value="KETIMINE REDUCTASE MU-CRYSTALLIN"/>
    <property type="match status" value="1"/>
</dbReference>
<evidence type="ECO:0000313" key="3">
    <source>
        <dbReference type="Proteomes" id="UP001165060"/>
    </source>
</evidence>
<keyword evidence="3" id="KW-1185">Reference proteome</keyword>
<dbReference type="EMBL" id="BRYB01004726">
    <property type="protein sequence ID" value="GMI35792.1"/>
    <property type="molecule type" value="Genomic_DNA"/>
</dbReference>
<dbReference type="InterPro" id="IPR023401">
    <property type="entry name" value="ODC_N"/>
</dbReference>